<dbReference type="Proteomes" id="UP000006729">
    <property type="component" value="Chromosome 7"/>
</dbReference>
<name>A0A2K1ZME5_POPTR</name>
<feature type="compositionally biased region" description="Basic and acidic residues" evidence="1">
    <location>
        <begin position="1"/>
        <end position="23"/>
    </location>
</feature>
<feature type="transmembrane region" description="Helical" evidence="2">
    <location>
        <begin position="69"/>
        <end position="87"/>
    </location>
</feature>
<proteinExistence type="predicted"/>
<feature type="region of interest" description="Disordered" evidence="1">
    <location>
        <begin position="1"/>
        <end position="36"/>
    </location>
</feature>
<keyword evidence="2" id="KW-0472">Membrane</keyword>
<dbReference type="InParanoid" id="A0A2K1ZME5"/>
<keyword evidence="2" id="KW-0812">Transmembrane</keyword>
<keyword evidence="4" id="KW-1185">Reference proteome</keyword>
<evidence type="ECO:0000313" key="4">
    <source>
        <dbReference type="Proteomes" id="UP000006729"/>
    </source>
</evidence>
<gene>
    <name evidence="3" type="ORF">POPTR_007G012300</name>
</gene>
<dbReference type="EMBL" id="CM009296">
    <property type="protein sequence ID" value="PNT26454.1"/>
    <property type="molecule type" value="Genomic_DNA"/>
</dbReference>
<evidence type="ECO:0000256" key="2">
    <source>
        <dbReference type="SAM" id="Phobius"/>
    </source>
</evidence>
<dbReference type="STRING" id="3694.A0A2K1ZME5"/>
<keyword evidence="2" id="KW-1133">Transmembrane helix</keyword>
<protein>
    <submittedName>
        <fullName evidence="3">Uncharacterized protein</fullName>
    </submittedName>
</protein>
<dbReference type="PANTHER" id="PTHR36347">
    <property type="entry name" value="EXPRESSED PROTEIN"/>
    <property type="match status" value="1"/>
</dbReference>
<evidence type="ECO:0000313" key="3">
    <source>
        <dbReference type="EMBL" id="PNT26454.1"/>
    </source>
</evidence>
<dbReference type="PANTHER" id="PTHR36347:SF1">
    <property type="entry name" value="EXPRESSED PROTEIN"/>
    <property type="match status" value="1"/>
</dbReference>
<organism evidence="3 4">
    <name type="scientific">Populus trichocarpa</name>
    <name type="common">Western balsam poplar</name>
    <name type="synonym">Populus balsamifera subsp. trichocarpa</name>
    <dbReference type="NCBI Taxonomy" id="3694"/>
    <lineage>
        <taxon>Eukaryota</taxon>
        <taxon>Viridiplantae</taxon>
        <taxon>Streptophyta</taxon>
        <taxon>Embryophyta</taxon>
        <taxon>Tracheophyta</taxon>
        <taxon>Spermatophyta</taxon>
        <taxon>Magnoliopsida</taxon>
        <taxon>eudicotyledons</taxon>
        <taxon>Gunneridae</taxon>
        <taxon>Pentapetalae</taxon>
        <taxon>rosids</taxon>
        <taxon>fabids</taxon>
        <taxon>Malpighiales</taxon>
        <taxon>Salicaceae</taxon>
        <taxon>Saliceae</taxon>
        <taxon>Populus</taxon>
    </lineage>
</organism>
<sequence length="95" mass="10982">MERERGREADRQRGRDDLKHKDCGGGGSKRLVGRAQASARKKWEDKSLSEKITELYFGEKVMLLWLNKFAYASIFIMIGGWILFRFVGPSPNLYL</sequence>
<evidence type="ECO:0000256" key="1">
    <source>
        <dbReference type="SAM" id="MobiDB-lite"/>
    </source>
</evidence>
<dbReference type="AlphaFoldDB" id="A0A2K1ZME5"/>
<reference evidence="3 4" key="1">
    <citation type="journal article" date="2006" name="Science">
        <title>The genome of black cottonwood, Populus trichocarpa (Torr. &amp; Gray).</title>
        <authorList>
            <person name="Tuskan G.A."/>
            <person name="Difazio S."/>
            <person name="Jansson S."/>
            <person name="Bohlmann J."/>
            <person name="Grigoriev I."/>
            <person name="Hellsten U."/>
            <person name="Putnam N."/>
            <person name="Ralph S."/>
            <person name="Rombauts S."/>
            <person name="Salamov A."/>
            <person name="Schein J."/>
            <person name="Sterck L."/>
            <person name="Aerts A."/>
            <person name="Bhalerao R.R."/>
            <person name="Bhalerao R.P."/>
            <person name="Blaudez D."/>
            <person name="Boerjan W."/>
            <person name="Brun A."/>
            <person name="Brunner A."/>
            <person name="Busov V."/>
            <person name="Campbell M."/>
            <person name="Carlson J."/>
            <person name="Chalot M."/>
            <person name="Chapman J."/>
            <person name="Chen G.L."/>
            <person name="Cooper D."/>
            <person name="Coutinho P.M."/>
            <person name="Couturier J."/>
            <person name="Covert S."/>
            <person name="Cronk Q."/>
            <person name="Cunningham R."/>
            <person name="Davis J."/>
            <person name="Degroeve S."/>
            <person name="Dejardin A."/>
            <person name="Depamphilis C."/>
            <person name="Detter J."/>
            <person name="Dirks B."/>
            <person name="Dubchak I."/>
            <person name="Duplessis S."/>
            <person name="Ehlting J."/>
            <person name="Ellis B."/>
            <person name="Gendler K."/>
            <person name="Goodstein D."/>
            <person name="Gribskov M."/>
            <person name="Grimwood J."/>
            <person name="Groover A."/>
            <person name="Gunter L."/>
            <person name="Hamberger B."/>
            <person name="Heinze B."/>
            <person name="Helariutta Y."/>
            <person name="Henrissat B."/>
            <person name="Holligan D."/>
            <person name="Holt R."/>
            <person name="Huang W."/>
            <person name="Islam-Faridi N."/>
            <person name="Jones S."/>
            <person name="Jones-Rhoades M."/>
            <person name="Jorgensen R."/>
            <person name="Joshi C."/>
            <person name="Kangasjarvi J."/>
            <person name="Karlsson J."/>
            <person name="Kelleher C."/>
            <person name="Kirkpatrick R."/>
            <person name="Kirst M."/>
            <person name="Kohler A."/>
            <person name="Kalluri U."/>
            <person name="Larimer F."/>
            <person name="Leebens-Mack J."/>
            <person name="Leple J.C."/>
            <person name="Locascio P."/>
            <person name="Lou Y."/>
            <person name="Lucas S."/>
            <person name="Martin F."/>
            <person name="Montanini B."/>
            <person name="Napoli C."/>
            <person name="Nelson D.R."/>
            <person name="Nelson C."/>
            <person name="Nieminen K."/>
            <person name="Nilsson O."/>
            <person name="Pereda V."/>
            <person name="Peter G."/>
            <person name="Philippe R."/>
            <person name="Pilate G."/>
            <person name="Poliakov A."/>
            <person name="Razumovskaya J."/>
            <person name="Richardson P."/>
            <person name="Rinaldi C."/>
            <person name="Ritland K."/>
            <person name="Rouze P."/>
            <person name="Ryaboy D."/>
            <person name="Schmutz J."/>
            <person name="Schrader J."/>
            <person name="Segerman B."/>
            <person name="Shin H."/>
            <person name="Siddiqui A."/>
            <person name="Sterky F."/>
            <person name="Terry A."/>
            <person name="Tsai C.J."/>
            <person name="Uberbacher E."/>
            <person name="Unneberg P."/>
            <person name="Vahala J."/>
            <person name="Wall K."/>
            <person name="Wessler S."/>
            <person name="Yang G."/>
            <person name="Yin T."/>
            <person name="Douglas C."/>
            <person name="Marra M."/>
            <person name="Sandberg G."/>
            <person name="Van de Peer Y."/>
            <person name="Rokhsar D."/>
        </authorList>
    </citation>
    <scope>NUCLEOTIDE SEQUENCE [LARGE SCALE GENOMIC DNA]</scope>
    <source>
        <strain evidence="4">cv. Nisqually</strain>
    </source>
</reference>
<accession>A0A2K1ZME5</accession>